<dbReference type="RefSeq" id="WP_163699364.1">
    <property type="nucleotide sequence ID" value="NZ_AP022595.1"/>
</dbReference>
<reference evidence="1 2" key="1">
    <citation type="journal article" date="2019" name="Emerg. Microbes Infect.">
        <title>Comprehensive subspecies identification of 175 nontuberculous mycobacteria species based on 7547 genomic profiles.</title>
        <authorList>
            <person name="Matsumoto Y."/>
            <person name="Kinjo T."/>
            <person name="Motooka D."/>
            <person name="Nabeya D."/>
            <person name="Jung N."/>
            <person name="Uechi K."/>
            <person name="Horii T."/>
            <person name="Iida T."/>
            <person name="Fujita J."/>
            <person name="Nakamura S."/>
        </authorList>
    </citation>
    <scope>NUCLEOTIDE SEQUENCE [LARGE SCALE GENOMIC DNA]</scope>
    <source>
        <strain evidence="1 2">JCM 30395</strain>
    </source>
</reference>
<dbReference type="Proteomes" id="UP000466445">
    <property type="component" value="Chromosome"/>
</dbReference>
<dbReference type="KEGG" id="msar:MSAR_38270"/>
<name>A0A7I7SWJ7_9MYCO</name>
<gene>
    <name evidence="1" type="ORF">MSAR_38270</name>
</gene>
<proteinExistence type="predicted"/>
<evidence type="ECO:0000313" key="1">
    <source>
        <dbReference type="EMBL" id="BBY60691.1"/>
    </source>
</evidence>
<dbReference type="AlphaFoldDB" id="A0A7I7SWJ7"/>
<evidence type="ECO:0000313" key="2">
    <source>
        <dbReference type="Proteomes" id="UP000466445"/>
    </source>
</evidence>
<protein>
    <submittedName>
        <fullName evidence="1">Uncharacterized protein</fullName>
    </submittedName>
</protein>
<dbReference type="EMBL" id="AP022595">
    <property type="protein sequence ID" value="BBY60691.1"/>
    <property type="molecule type" value="Genomic_DNA"/>
</dbReference>
<sequence length="52" mass="4939">MFAAGLSLAAPHAVGTAAADSSDRGSGLAGYTAVLANLSGSSIDPSSSVFVL</sequence>
<accession>A0A7I7SWJ7</accession>
<keyword evidence="2" id="KW-1185">Reference proteome</keyword>
<organism evidence="1 2">
    <name type="scientific">Mycolicibacterium sarraceniae</name>
    <dbReference type="NCBI Taxonomy" id="1534348"/>
    <lineage>
        <taxon>Bacteria</taxon>
        <taxon>Bacillati</taxon>
        <taxon>Actinomycetota</taxon>
        <taxon>Actinomycetes</taxon>
        <taxon>Mycobacteriales</taxon>
        <taxon>Mycobacteriaceae</taxon>
        <taxon>Mycolicibacterium</taxon>
    </lineage>
</organism>